<protein>
    <submittedName>
        <fullName evidence="6">PQQ-dependent sugar dehydrogenase</fullName>
    </submittedName>
</protein>
<proteinExistence type="predicted"/>
<dbReference type="Proteomes" id="UP000509626">
    <property type="component" value="Chromosome"/>
</dbReference>
<keyword evidence="1" id="KW-0479">Metal-binding</keyword>
<dbReference type="InterPro" id="IPR006311">
    <property type="entry name" value="TAT_signal"/>
</dbReference>
<feature type="domain" description="Glucose/Sorbosone dehydrogenase" evidence="5">
    <location>
        <begin position="174"/>
        <end position="437"/>
    </location>
</feature>
<feature type="compositionally biased region" description="Low complexity" evidence="3">
    <location>
        <begin position="535"/>
        <end position="560"/>
    </location>
</feature>
<dbReference type="InterPro" id="IPR011042">
    <property type="entry name" value="6-blade_b-propeller_TolB-like"/>
</dbReference>
<evidence type="ECO:0000256" key="3">
    <source>
        <dbReference type="SAM" id="MobiDB-lite"/>
    </source>
</evidence>
<reference evidence="6 7" key="1">
    <citation type="submission" date="2020-06" db="EMBL/GenBank/DDBJ databases">
        <title>NJ-3-1, isolated from saline soil.</title>
        <authorList>
            <person name="Cui H.L."/>
            <person name="Shi X."/>
        </authorList>
    </citation>
    <scope>NUCLEOTIDE SEQUENCE [LARGE SCALE GENOMIC DNA]</scope>
    <source>
        <strain evidence="6 7">NJ-3-1</strain>
    </source>
</reference>
<dbReference type="InterPro" id="IPR000923">
    <property type="entry name" value="BlueCu_1"/>
</dbReference>
<feature type="region of interest" description="Disordered" evidence="3">
    <location>
        <begin position="620"/>
        <end position="653"/>
    </location>
</feature>
<evidence type="ECO:0000259" key="5">
    <source>
        <dbReference type="Pfam" id="PF07995"/>
    </source>
</evidence>
<dbReference type="AlphaFoldDB" id="A0A7D5LA96"/>
<dbReference type="Pfam" id="PF07995">
    <property type="entry name" value="GSDH"/>
    <property type="match status" value="1"/>
</dbReference>
<organism evidence="6 7">
    <name type="scientific">Halorarum salinum</name>
    <dbReference type="NCBI Taxonomy" id="2743089"/>
    <lineage>
        <taxon>Archaea</taxon>
        <taxon>Methanobacteriati</taxon>
        <taxon>Methanobacteriota</taxon>
        <taxon>Stenosarchaea group</taxon>
        <taxon>Halobacteria</taxon>
        <taxon>Halobacteriales</taxon>
        <taxon>Haloferacaceae</taxon>
        <taxon>Halorarum</taxon>
    </lineage>
</organism>
<evidence type="ECO:0000256" key="1">
    <source>
        <dbReference type="ARBA" id="ARBA00022723"/>
    </source>
</evidence>
<gene>
    <name evidence="6" type="ORF">HUG12_06640</name>
</gene>
<feature type="domain" description="Blue (type 1) copper" evidence="4">
    <location>
        <begin position="70"/>
        <end position="142"/>
    </location>
</feature>
<name>A0A7D5LA96_9EURY</name>
<dbReference type="InterPro" id="IPR012938">
    <property type="entry name" value="Glc/Sorbosone_DH"/>
</dbReference>
<dbReference type="GO" id="GO:0009055">
    <property type="term" value="F:electron transfer activity"/>
    <property type="evidence" value="ECO:0007669"/>
    <property type="project" value="InterPro"/>
</dbReference>
<dbReference type="PANTHER" id="PTHR19328:SF75">
    <property type="entry name" value="ALDOSE SUGAR DEHYDROGENASE YLII"/>
    <property type="match status" value="1"/>
</dbReference>
<evidence type="ECO:0000259" key="4">
    <source>
        <dbReference type="Pfam" id="PF00127"/>
    </source>
</evidence>
<dbReference type="InterPro" id="IPR008972">
    <property type="entry name" value="Cupredoxin"/>
</dbReference>
<keyword evidence="2" id="KW-0186">Copper</keyword>
<dbReference type="RefSeq" id="WP_179268014.1">
    <property type="nucleotide sequence ID" value="NZ_CP058579.1"/>
</dbReference>
<dbReference type="Pfam" id="PF00127">
    <property type="entry name" value="Copper-bind"/>
    <property type="match status" value="1"/>
</dbReference>
<dbReference type="SUPFAM" id="SSF49503">
    <property type="entry name" value="Cupredoxins"/>
    <property type="match status" value="1"/>
</dbReference>
<accession>A0A7D5LA96</accession>
<feature type="region of interest" description="Disordered" evidence="3">
    <location>
        <begin position="439"/>
        <end position="460"/>
    </location>
</feature>
<keyword evidence="7" id="KW-1185">Reference proteome</keyword>
<sequence length="653" mass="69663">MKQNQRPTNRLFDASSRRTFLKLTGGTAGLVGLSTVTGAQTGTFRLQGGIGRWVGQAPSSIADQGNPTLELEPGETYRVEWTNIDGFDHNFVILDTEGDEVVRTEVVSEQGATQSVEFEATEEMTEYICEIHPRTMRGQVTVGGQENPAPRREVDIPLGATVGIETVAEGLTAPLAFAVPPGEGDRRFVVDQTGQIYVLTDDGLRDEPFLDVGDQLVELGVPNLNGYDERGLLGLAFHPDFRENRRFYVHYSAPPREGTPEDYDHTSVIAEFEAEEGMANALPDSERTILEIPSPQMNHDGGDVAFGPDGYLYIGIGDGGAADDVGPAHVEDWYDVNEGGNGQDVTENLLGSVLRIDVDSEGGDTPYGIPDDNPLVGEEGLDEHYAWGFRNPRSMSFNDGELFVADAGQNLYEEVDVVERGGNYGWNVKEGTHCFSTENPSESLDDCPDSTPDDVRGGEPLLDPIIEYRHRESTTAMIDGSVVVGGFVYDGDALSDLRGTYVFGNWSGQGVVEPDGEIFVATPPAGSPWSDDSAGEAGTPTGTATSTPGETGTATGTPDGTAGGEQLWSVEELVIGGTEDGQLNRYVLGFGRDSDGELYVLTSENFTPTGDTGAVHRLVPAEEPAGTPTGTETGTPTGTETGTPTGTSTETPQ</sequence>
<dbReference type="Gene3D" id="2.120.10.30">
    <property type="entry name" value="TolB, C-terminal domain"/>
    <property type="match status" value="1"/>
</dbReference>
<dbReference type="EMBL" id="CP058579">
    <property type="protein sequence ID" value="QLG61429.1"/>
    <property type="molecule type" value="Genomic_DNA"/>
</dbReference>
<evidence type="ECO:0000256" key="2">
    <source>
        <dbReference type="ARBA" id="ARBA00023008"/>
    </source>
</evidence>
<dbReference type="PANTHER" id="PTHR19328">
    <property type="entry name" value="HEDGEHOG-INTERACTING PROTEIN"/>
    <property type="match status" value="1"/>
</dbReference>
<evidence type="ECO:0000313" key="6">
    <source>
        <dbReference type="EMBL" id="QLG61429.1"/>
    </source>
</evidence>
<dbReference type="GeneID" id="71841760"/>
<dbReference type="InterPro" id="IPR011041">
    <property type="entry name" value="Quinoprot_gluc/sorb_DH_b-prop"/>
</dbReference>
<dbReference type="SUPFAM" id="SSF50952">
    <property type="entry name" value="Soluble quinoprotein glucose dehydrogenase"/>
    <property type="match status" value="1"/>
</dbReference>
<dbReference type="PROSITE" id="PS51318">
    <property type="entry name" value="TAT"/>
    <property type="match status" value="1"/>
</dbReference>
<evidence type="ECO:0000313" key="7">
    <source>
        <dbReference type="Proteomes" id="UP000509626"/>
    </source>
</evidence>
<dbReference type="KEGG" id="halu:HUG12_06640"/>
<dbReference type="GO" id="GO:0005507">
    <property type="term" value="F:copper ion binding"/>
    <property type="evidence" value="ECO:0007669"/>
    <property type="project" value="InterPro"/>
</dbReference>
<dbReference type="Gene3D" id="2.60.40.420">
    <property type="entry name" value="Cupredoxins - blue copper proteins"/>
    <property type="match status" value="1"/>
</dbReference>
<feature type="compositionally biased region" description="Acidic residues" evidence="3">
    <location>
        <begin position="443"/>
        <end position="452"/>
    </location>
</feature>
<feature type="compositionally biased region" description="Low complexity" evidence="3">
    <location>
        <begin position="621"/>
        <end position="653"/>
    </location>
</feature>
<feature type="region of interest" description="Disordered" evidence="3">
    <location>
        <begin position="524"/>
        <end position="564"/>
    </location>
</feature>